<dbReference type="RefSeq" id="WP_170864776.1">
    <property type="nucleotide sequence ID" value="NZ_FODV01000004.1"/>
</dbReference>
<sequence>MRQPSRLVLGVVLGLFVGVAVGGVGASVVGPLFGSPDSTTPEGPDPADPPRSLATGTGCLPANDTDTGWAHEVASGMSRTFTANLSVTHAPNETVNVSFEVSQPGSYVLAVDVVDGGKEGSPDCPTGSTVEFAASLPTEYERVEIVVDGQTVETVENDGDTTADLWTFAWNQSDGEGR</sequence>
<evidence type="ECO:0000313" key="2">
    <source>
        <dbReference type="EMBL" id="SEO73748.1"/>
    </source>
</evidence>
<dbReference type="OrthoDB" id="270520at2157"/>
<feature type="region of interest" description="Disordered" evidence="1">
    <location>
        <begin position="35"/>
        <end position="55"/>
    </location>
</feature>
<gene>
    <name evidence="2" type="ORF">SAMN04487948_104464</name>
</gene>
<proteinExistence type="predicted"/>
<evidence type="ECO:0000256" key="1">
    <source>
        <dbReference type="SAM" id="MobiDB-lite"/>
    </source>
</evidence>
<name>A0A1H8S629_9EURY</name>
<dbReference type="EMBL" id="FODV01000004">
    <property type="protein sequence ID" value="SEO73748.1"/>
    <property type="molecule type" value="Genomic_DNA"/>
</dbReference>
<dbReference type="AlphaFoldDB" id="A0A1H8S629"/>
<accession>A0A1H8S629</accession>
<dbReference type="Proteomes" id="UP000199126">
    <property type="component" value="Unassembled WGS sequence"/>
</dbReference>
<organism evidence="2 3">
    <name type="scientific">Halogranum amylolyticum</name>
    <dbReference type="NCBI Taxonomy" id="660520"/>
    <lineage>
        <taxon>Archaea</taxon>
        <taxon>Methanobacteriati</taxon>
        <taxon>Methanobacteriota</taxon>
        <taxon>Stenosarchaea group</taxon>
        <taxon>Halobacteria</taxon>
        <taxon>Halobacteriales</taxon>
        <taxon>Haloferacaceae</taxon>
    </lineage>
</organism>
<protein>
    <submittedName>
        <fullName evidence="2">Uncharacterized protein</fullName>
    </submittedName>
</protein>
<evidence type="ECO:0000313" key="3">
    <source>
        <dbReference type="Proteomes" id="UP000199126"/>
    </source>
</evidence>
<reference evidence="3" key="1">
    <citation type="submission" date="2016-10" db="EMBL/GenBank/DDBJ databases">
        <authorList>
            <person name="Varghese N."/>
            <person name="Submissions S."/>
        </authorList>
    </citation>
    <scope>NUCLEOTIDE SEQUENCE [LARGE SCALE GENOMIC DNA]</scope>
    <source>
        <strain evidence="3">CGMCC 1.10121</strain>
    </source>
</reference>
<keyword evidence="3" id="KW-1185">Reference proteome</keyword>